<dbReference type="EMBL" id="CM042058">
    <property type="protein sequence ID" value="KAI3685024.1"/>
    <property type="molecule type" value="Genomic_DNA"/>
</dbReference>
<proteinExistence type="predicted"/>
<accession>A0ACB8YI98</accession>
<keyword evidence="2" id="KW-1185">Reference proteome</keyword>
<gene>
    <name evidence="1" type="ORF">L6452_34255</name>
</gene>
<evidence type="ECO:0000313" key="2">
    <source>
        <dbReference type="Proteomes" id="UP001055879"/>
    </source>
</evidence>
<name>A0ACB8YI98_ARCLA</name>
<reference evidence="1 2" key="2">
    <citation type="journal article" date="2022" name="Mol. Ecol. Resour.">
        <title>The genomes of chicory, endive, great burdock and yacon provide insights into Asteraceae paleo-polyploidization history and plant inulin production.</title>
        <authorList>
            <person name="Fan W."/>
            <person name="Wang S."/>
            <person name="Wang H."/>
            <person name="Wang A."/>
            <person name="Jiang F."/>
            <person name="Liu H."/>
            <person name="Zhao H."/>
            <person name="Xu D."/>
            <person name="Zhang Y."/>
        </authorList>
    </citation>
    <scope>NUCLEOTIDE SEQUENCE [LARGE SCALE GENOMIC DNA]</scope>
    <source>
        <strain evidence="2">cv. Niubang</strain>
    </source>
</reference>
<organism evidence="1 2">
    <name type="scientific">Arctium lappa</name>
    <name type="common">Greater burdock</name>
    <name type="synonym">Lappa major</name>
    <dbReference type="NCBI Taxonomy" id="4217"/>
    <lineage>
        <taxon>Eukaryota</taxon>
        <taxon>Viridiplantae</taxon>
        <taxon>Streptophyta</taxon>
        <taxon>Embryophyta</taxon>
        <taxon>Tracheophyta</taxon>
        <taxon>Spermatophyta</taxon>
        <taxon>Magnoliopsida</taxon>
        <taxon>eudicotyledons</taxon>
        <taxon>Gunneridae</taxon>
        <taxon>Pentapetalae</taxon>
        <taxon>asterids</taxon>
        <taxon>campanulids</taxon>
        <taxon>Asterales</taxon>
        <taxon>Asteraceae</taxon>
        <taxon>Carduoideae</taxon>
        <taxon>Cardueae</taxon>
        <taxon>Arctiinae</taxon>
        <taxon>Arctium</taxon>
    </lineage>
</organism>
<comment type="caution">
    <text evidence="1">The sequence shown here is derived from an EMBL/GenBank/DDBJ whole genome shotgun (WGS) entry which is preliminary data.</text>
</comment>
<reference evidence="2" key="1">
    <citation type="journal article" date="2022" name="Mol. Ecol. Resour.">
        <title>The genomes of chicory, endive, great burdock and yacon provide insights into Asteraceae palaeo-polyploidization history and plant inulin production.</title>
        <authorList>
            <person name="Fan W."/>
            <person name="Wang S."/>
            <person name="Wang H."/>
            <person name="Wang A."/>
            <person name="Jiang F."/>
            <person name="Liu H."/>
            <person name="Zhao H."/>
            <person name="Xu D."/>
            <person name="Zhang Y."/>
        </authorList>
    </citation>
    <scope>NUCLEOTIDE SEQUENCE [LARGE SCALE GENOMIC DNA]</scope>
    <source>
        <strain evidence="2">cv. Niubang</strain>
    </source>
</reference>
<sequence length="461" mass="51298">MFLLLPFNIFDKVAVAGGGTTGHGGSRGTAMILRKQKGPFPFVVVAYDLFDPTANITITWDVVSWTPDGYVAVVKMNNYQMYRQITSPGWTLGWTWAKKEIIWSMVGAQAADQGVCKEFPSNIPHSCEKNPRIIDMHPGASYNQQFPNCCKGGILTSLGQDPANSLAAFQLSVGNSGNTYRTVSLPKNFSLLGPNQGYTCSPVSVVPSSVSLSSGGRRKNRALMTWQLACSYSQLLASRTPTCCVSMSSFYNSEITPCPSCACGCMNSENCVKSNSTISSVVRRNPQSEGIAPMKQCTQHMCPIRVHWHVKRNYKAYWRVRITITNFNYNLNYTKWTLVAQHPNLNNVATVNGFIYKPLLVYESINDTGMFYGVEKLENDLLLQAGSNGSVYSEMILRKDEKIFTLNHGWAFPRKVYFNGDECIMPLPVSYPSLPNSVLPISDIRRLVIIQILIATFYQLL</sequence>
<protein>
    <submittedName>
        <fullName evidence="1">Uncharacterized protein</fullName>
    </submittedName>
</protein>
<evidence type="ECO:0000313" key="1">
    <source>
        <dbReference type="EMBL" id="KAI3685024.1"/>
    </source>
</evidence>
<dbReference type="Proteomes" id="UP001055879">
    <property type="component" value="Linkage Group LG12"/>
</dbReference>